<dbReference type="EMBL" id="BMLF01000001">
    <property type="protein sequence ID" value="GGL91996.1"/>
    <property type="molecule type" value="Genomic_DNA"/>
</dbReference>
<dbReference type="RefSeq" id="WP_028286120.1">
    <property type="nucleotide sequence ID" value="NZ_BMLF01000001.1"/>
</dbReference>
<feature type="domain" description="Peptidoglycan binding-like" evidence="3">
    <location>
        <begin position="176"/>
        <end position="225"/>
    </location>
</feature>
<keyword evidence="2" id="KW-0732">Signal</keyword>
<dbReference type="Pfam" id="PF01471">
    <property type="entry name" value="PG_binding_1"/>
    <property type="match status" value="1"/>
</dbReference>
<protein>
    <submittedName>
        <fullName evidence="4">Peptidoglycan-binding protein</fullName>
    </submittedName>
</protein>
<dbReference type="SUPFAM" id="SSF47090">
    <property type="entry name" value="PGBD-like"/>
    <property type="match status" value="1"/>
</dbReference>
<feature type="compositionally biased region" description="Polar residues" evidence="1">
    <location>
        <begin position="119"/>
        <end position="129"/>
    </location>
</feature>
<feature type="compositionally biased region" description="Basic and acidic residues" evidence="1">
    <location>
        <begin position="153"/>
        <end position="173"/>
    </location>
</feature>
<dbReference type="Gene3D" id="2.40.10.120">
    <property type="match status" value="1"/>
</dbReference>
<feature type="region of interest" description="Disordered" evidence="1">
    <location>
        <begin position="119"/>
        <end position="173"/>
    </location>
</feature>
<feature type="chain" id="PRO_5036949632" evidence="2">
    <location>
        <begin position="22"/>
        <end position="599"/>
    </location>
</feature>
<dbReference type="SUPFAM" id="SSF50494">
    <property type="entry name" value="Trypsin-like serine proteases"/>
    <property type="match status" value="1"/>
</dbReference>
<dbReference type="AlphaFoldDB" id="A0A917WCN7"/>
<dbReference type="Pfam" id="PF13365">
    <property type="entry name" value="Trypsin_2"/>
    <property type="match status" value="1"/>
</dbReference>
<evidence type="ECO:0000313" key="5">
    <source>
        <dbReference type="Proteomes" id="UP000649829"/>
    </source>
</evidence>
<evidence type="ECO:0000259" key="3">
    <source>
        <dbReference type="Pfam" id="PF01471"/>
    </source>
</evidence>
<dbReference type="InterPro" id="IPR036365">
    <property type="entry name" value="PGBD-like_sf"/>
</dbReference>
<dbReference type="InterPro" id="IPR002477">
    <property type="entry name" value="Peptidoglycan-bd-like"/>
</dbReference>
<sequence>MHRILLSLVLAVTLLGRPAVAQENVWVQIEAQPTLSEAQRAIRLYAQRLQDVNGFSLDGGWYAIALGPYSRDDAGEVLRVLRSEGAIPRDAYIAFSSAYRQQFYPVGAALNDPVTATATEQPEVETTTLPAQGSEPGEEPAAEPEATAAAEAEPERPAIPDESPAEARRSESLLSREERMQLQVMLQWAGFYDAGIDGAFGRGTRSSMADWQQANGFEPTGVLTSYQRNQLETQYNSVLDGLGVKLVRDDKAGIEIKMPTEVVALKDYEAPFAHYDASTDLPARVILVSQEGDRNTLRGLYEIMQTLEIVPEQGERQRRDTAFTIEGRNSRIVSHTEVSLDGGVIKGFTLVWPVDDEERRTRLLDAMQTSFRTLPAVLPASAGLDEGQSVDLVSGLQVRRPVKSRSGFYVDGQGTVVTVAEAVNACGRVTIDHDIEAQVLSSDADTGLAVLRPTGQVAPIAAATFSGGVPRLKSDVAVAGYPYEGVLNAPTLTFGQLADLRGLNGEENVRRLALAAQAGDAGGPVFDAGGAVLGVLLPPVESAQKLPEDVSFAVDAGAVRQALSAAGVEAATGEGGSALDPEDLIRIAESMTVLVSCWD</sequence>
<accession>A0A917WCN7</accession>
<evidence type="ECO:0000256" key="1">
    <source>
        <dbReference type="SAM" id="MobiDB-lite"/>
    </source>
</evidence>
<dbReference type="InterPro" id="IPR009003">
    <property type="entry name" value="Peptidase_S1_PA"/>
</dbReference>
<dbReference type="InterPro" id="IPR036366">
    <property type="entry name" value="PGBDSf"/>
</dbReference>
<name>A0A917WCN7_9RHOB</name>
<evidence type="ECO:0000256" key="2">
    <source>
        <dbReference type="SAM" id="SignalP"/>
    </source>
</evidence>
<dbReference type="Gene3D" id="1.10.101.10">
    <property type="entry name" value="PGBD-like superfamily/PGBD"/>
    <property type="match status" value="1"/>
</dbReference>
<keyword evidence="5" id="KW-1185">Reference proteome</keyword>
<organism evidence="4 5">
    <name type="scientific">Pseudooceanicola nanhaiensis</name>
    <dbReference type="NCBI Taxonomy" id="375761"/>
    <lineage>
        <taxon>Bacteria</taxon>
        <taxon>Pseudomonadati</taxon>
        <taxon>Pseudomonadota</taxon>
        <taxon>Alphaproteobacteria</taxon>
        <taxon>Rhodobacterales</taxon>
        <taxon>Paracoccaceae</taxon>
        <taxon>Pseudooceanicola</taxon>
    </lineage>
</organism>
<proteinExistence type="predicted"/>
<evidence type="ECO:0000313" key="4">
    <source>
        <dbReference type="EMBL" id="GGL91996.1"/>
    </source>
</evidence>
<comment type="caution">
    <text evidence="4">The sequence shown here is derived from an EMBL/GenBank/DDBJ whole genome shotgun (WGS) entry which is preliminary data.</text>
</comment>
<gene>
    <name evidence="4" type="ORF">GCM10011534_12720</name>
</gene>
<reference evidence="4" key="2">
    <citation type="submission" date="2020-09" db="EMBL/GenBank/DDBJ databases">
        <authorList>
            <person name="Sun Q."/>
            <person name="Zhou Y."/>
        </authorList>
    </citation>
    <scope>NUCLEOTIDE SEQUENCE</scope>
    <source>
        <strain evidence="4">CGMCC 1.6293</strain>
    </source>
</reference>
<reference evidence="4" key="1">
    <citation type="journal article" date="2014" name="Int. J. Syst. Evol. Microbiol.">
        <title>Complete genome sequence of Corynebacterium casei LMG S-19264T (=DSM 44701T), isolated from a smear-ripened cheese.</title>
        <authorList>
            <consortium name="US DOE Joint Genome Institute (JGI-PGF)"/>
            <person name="Walter F."/>
            <person name="Albersmeier A."/>
            <person name="Kalinowski J."/>
            <person name="Ruckert C."/>
        </authorList>
    </citation>
    <scope>NUCLEOTIDE SEQUENCE</scope>
    <source>
        <strain evidence="4">CGMCC 1.6293</strain>
    </source>
</reference>
<dbReference type="Proteomes" id="UP000649829">
    <property type="component" value="Unassembled WGS sequence"/>
</dbReference>
<feature type="signal peptide" evidence="2">
    <location>
        <begin position="1"/>
        <end position="21"/>
    </location>
</feature>